<dbReference type="RefSeq" id="WP_164128270.1">
    <property type="nucleotide sequence ID" value="NZ_JAAGOX010000007.1"/>
</dbReference>
<evidence type="ECO:0000256" key="2">
    <source>
        <dbReference type="ARBA" id="ARBA00037999"/>
    </source>
</evidence>
<accession>A0A6B2NPR2</accession>
<organism evidence="6">
    <name type="scientific">Ruegeria sp. PrR005</name>
    <dbReference type="NCBI Taxonomy" id="2706882"/>
    <lineage>
        <taxon>Bacteria</taxon>
        <taxon>Pseudomonadati</taxon>
        <taxon>Pseudomonadota</taxon>
        <taxon>Alphaproteobacteria</taxon>
        <taxon>Rhodobacterales</taxon>
        <taxon>Roseobacteraceae</taxon>
        <taxon>Ruegeria</taxon>
    </lineage>
</organism>
<dbReference type="PIRSF" id="PIRSF000390">
    <property type="entry name" value="PLP_StrS"/>
    <property type="match status" value="1"/>
</dbReference>
<dbReference type="Pfam" id="PF01041">
    <property type="entry name" value="DegT_DnrJ_EryC1"/>
    <property type="match status" value="1"/>
</dbReference>
<evidence type="ECO:0000256" key="5">
    <source>
        <dbReference type="RuleBase" id="RU004508"/>
    </source>
</evidence>
<name>A0A6B2NPR2_9RHOB</name>
<proteinExistence type="inferred from homology"/>
<dbReference type="InterPro" id="IPR015421">
    <property type="entry name" value="PyrdxlP-dep_Trfase_major"/>
</dbReference>
<dbReference type="GO" id="GO:0000271">
    <property type="term" value="P:polysaccharide biosynthetic process"/>
    <property type="evidence" value="ECO:0007669"/>
    <property type="project" value="TreeGrafter"/>
</dbReference>
<dbReference type="CDD" id="cd00616">
    <property type="entry name" value="AHBA_syn"/>
    <property type="match status" value="1"/>
</dbReference>
<dbReference type="AlphaFoldDB" id="A0A6B2NPR2"/>
<evidence type="ECO:0000313" key="6">
    <source>
        <dbReference type="EMBL" id="NDW44284.1"/>
    </source>
</evidence>
<dbReference type="GO" id="GO:0030170">
    <property type="term" value="F:pyridoxal phosphate binding"/>
    <property type="evidence" value="ECO:0007669"/>
    <property type="project" value="TreeGrafter"/>
</dbReference>
<keyword evidence="1 4" id="KW-0663">Pyridoxal phosphate</keyword>
<dbReference type="PANTHER" id="PTHR30244">
    <property type="entry name" value="TRANSAMINASE"/>
    <property type="match status" value="1"/>
</dbReference>
<sequence length="400" mass="43654">MTPKRRVDNLALFGGERLFSEPRHVNKPNTPPRELFDRYLDTAWSAAWFSNDGPLLRRFEARLCEQLDVRHCIVTCNATAALDIALQALRLPAGGEVILPSYTFVSTANVLQLAGLKPVFCDIAADSMNADPEQCSRLISSDTVAIIPTHVWGTPCDIDALQALSERSGVPLLFDAAHAYGAVHGTRRIGGFGLAEIFSLHATKALHAFEGGIIATDDDALADDLRLRRNFGFSGIDQVDLPGVNAKMSEAHAAMGLANLDVFPQTIAASRLCHETYEQGLRGIPGLVLRMPDPASQPNYHYVVAELDAPRFGMDRDTLTKLLFAENIWARRYFYPGVHRMTPHLPLAPQAPVSLPQTERACNRVLVLPAGAAIDLDDVRAICTLLRFISENAAVIAGRG</sequence>
<evidence type="ECO:0000256" key="1">
    <source>
        <dbReference type="ARBA" id="ARBA00022898"/>
    </source>
</evidence>
<keyword evidence="6" id="KW-0032">Aminotransferase</keyword>
<dbReference type="InterPro" id="IPR015424">
    <property type="entry name" value="PyrdxlP-dep_Trfase"/>
</dbReference>
<dbReference type="PANTHER" id="PTHR30244:SF9">
    <property type="entry name" value="PROTEIN RV3402C"/>
    <property type="match status" value="1"/>
</dbReference>
<evidence type="ECO:0000256" key="4">
    <source>
        <dbReference type="PIRSR" id="PIRSR000390-2"/>
    </source>
</evidence>
<keyword evidence="6" id="KW-0808">Transferase</keyword>
<dbReference type="InterPro" id="IPR000653">
    <property type="entry name" value="DegT/StrS_aminotransferase"/>
</dbReference>
<feature type="modified residue" description="N6-(pyridoxal phosphate)lysine" evidence="4">
    <location>
        <position position="204"/>
    </location>
</feature>
<dbReference type="EMBL" id="JAAGOX010000007">
    <property type="protein sequence ID" value="NDW44284.1"/>
    <property type="molecule type" value="Genomic_DNA"/>
</dbReference>
<dbReference type="GO" id="GO:0008483">
    <property type="term" value="F:transaminase activity"/>
    <property type="evidence" value="ECO:0007669"/>
    <property type="project" value="UniProtKB-KW"/>
</dbReference>
<dbReference type="Gene3D" id="3.40.640.10">
    <property type="entry name" value="Type I PLP-dependent aspartate aminotransferase-like (Major domain)"/>
    <property type="match status" value="1"/>
</dbReference>
<dbReference type="InterPro" id="IPR015422">
    <property type="entry name" value="PyrdxlP-dep_Trfase_small"/>
</dbReference>
<evidence type="ECO:0000256" key="3">
    <source>
        <dbReference type="PIRSR" id="PIRSR000390-1"/>
    </source>
</evidence>
<protein>
    <submittedName>
        <fullName evidence="6">Aminotransferase class I/II-fold pyridoxal phosphate-dependent enzyme</fullName>
    </submittedName>
</protein>
<reference evidence="6" key="1">
    <citation type="submission" date="2020-02" db="EMBL/GenBank/DDBJ databases">
        <title>Delineation of the pyrene-degrading pathway in Roseobacter clade bacteria by genomic analysis.</title>
        <authorList>
            <person name="Zhou H."/>
            <person name="Wang H."/>
        </authorList>
    </citation>
    <scope>NUCLEOTIDE SEQUENCE</scope>
    <source>
        <strain evidence="6">PrR005</strain>
    </source>
</reference>
<feature type="active site" description="Proton acceptor" evidence="3">
    <location>
        <position position="204"/>
    </location>
</feature>
<dbReference type="Gene3D" id="3.90.1150.10">
    <property type="entry name" value="Aspartate Aminotransferase, domain 1"/>
    <property type="match status" value="1"/>
</dbReference>
<comment type="similarity">
    <text evidence="2 5">Belongs to the DegT/DnrJ/EryC1 family.</text>
</comment>
<comment type="caution">
    <text evidence="6">The sequence shown here is derived from an EMBL/GenBank/DDBJ whole genome shotgun (WGS) entry which is preliminary data.</text>
</comment>
<dbReference type="SUPFAM" id="SSF53383">
    <property type="entry name" value="PLP-dependent transferases"/>
    <property type="match status" value="1"/>
</dbReference>
<gene>
    <name evidence="6" type="ORF">G0P99_04890</name>
</gene>